<organism evidence="2 3">
    <name type="scientific">Puia dinghuensis</name>
    <dbReference type="NCBI Taxonomy" id="1792502"/>
    <lineage>
        <taxon>Bacteria</taxon>
        <taxon>Pseudomonadati</taxon>
        <taxon>Bacteroidota</taxon>
        <taxon>Chitinophagia</taxon>
        <taxon>Chitinophagales</taxon>
        <taxon>Chitinophagaceae</taxon>
        <taxon>Puia</taxon>
    </lineage>
</organism>
<dbReference type="Proteomes" id="UP000607559">
    <property type="component" value="Unassembled WGS sequence"/>
</dbReference>
<reference evidence="2" key="2">
    <citation type="submission" date="2020-09" db="EMBL/GenBank/DDBJ databases">
        <authorList>
            <person name="Sun Q."/>
            <person name="Zhou Y."/>
        </authorList>
    </citation>
    <scope>NUCLEOTIDE SEQUENCE</scope>
    <source>
        <strain evidence="2">CGMCC 1.15448</strain>
    </source>
</reference>
<evidence type="ECO:0000259" key="1">
    <source>
        <dbReference type="Pfam" id="PF13640"/>
    </source>
</evidence>
<evidence type="ECO:0000313" key="3">
    <source>
        <dbReference type="Proteomes" id="UP000607559"/>
    </source>
</evidence>
<dbReference type="Pfam" id="PF13640">
    <property type="entry name" value="2OG-FeII_Oxy_3"/>
    <property type="match status" value="1"/>
</dbReference>
<keyword evidence="3" id="KW-1185">Reference proteome</keyword>
<gene>
    <name evidence="2" type="ORF">GCM10011511_33380</name>
</gene>
<evidence type="ECO:0000313" key="2">
    <source>
        <dbReference type="EMBL" id="GGB07218.1"/>
    </source>
</evidence>
<feature type="domain" description="Prolyl 4-hydroxylase alpha subunit Fe(2+) 2OG dioxygenase" evidence="1">
    <location>
        <begin position="149"/>
        <end position="249"/>
    </location>
</feature>
<dbReference type="PANTHER" id="PTHR12117:SF0">
    <property type="entry name" value="PROLYL 3-HYDROXYLASE OGFOD1"/>
    <property type="match status" value="1"/>
</dbReference>
<protein>
    <recommendedName>
        <fullName evidence="1">Prolyl 4-hydroxylase alpha subunit Fe(2+) 2OG dioxygenase domain-containing protein</fullName>
    </recommendedName>
</protein>
<sequence length="314" mass="35865">MGSPWSPGEIECTGNALWEKCVPSQIKIQTVTTTTQIFDYEKWTAQLPELSKRYQTAHPYAHIVLENFLDPAVLNKCISEFNHLNETDGWINYKHYNEDKRGLNKIDLLPETIKETINELNSPAFLDWLSQITGIKGLQKDDGLEGGGIHQSTRGGFLNIHADFTVHPHHRNWQRRVNVLVYLNKDWKEEWGGKLELWDKKMKACEESVLPVFNRCVIFNTDADSYHGHPLPMECPEGTFRRSIALYYYTVEENPYRRATYYQARPGDGSNKLLVKLDNALVSAYTAVKGKLGANDKVVSGLLRFFSGGKKKGK</sequence>
<dbReference type="AlphaFoldDB" id="A0A8J2UEW9"/>
<proteinExistence type="predicted"/>
<dbReference type="Gene3D" id="2.60.120.620">
    <property type="entry name" value="q2cbj1_9rhob like domain"/>
    <property type="match status" value="1"/>
</dbReference>
<reference evidence="2" key="1">
    <citation type="journal article" date="2014" name="Int. J. Syst. Evol. Microbiol.">
        <title>Complete genome sequence of Corynebacterium casei LMG S-19264T (=DSM 44701T), isolated from a smear-ripened cheese.</title>
        <authorList>
            <consortium name="US DOE Joint Genome Institute (JGI-PGF)"/>
            <person name="Walter F."/>
            <person name="Albersmeier A."/>
            <person name="Kalinowski J."/>
            <person name="Ruckert C."/>
        </authorList>
    </citation>
    <scope>NUCLEOTIDE SEQUENCE</scope>
    <source>
        <strain evidence="2">CGMCC 1.15448</strain>
    </source>
</reference>
<dbReference type="InterPro" id="IPR051842">
    <property type="entry name" value="uS12_prolyl_hydroxylase"/>
</dbReference>
<name>A0A8J2UEW9_9BACT</name>
<accession>A0A8J2UEW9</accession>
<dbReference type="PANTHER" id="PTHR12117">
    <property type="entry name" value="HISTONE ACETYLTRANSFERASE COMPLEX"/>
    <property type="match status" value="1"/>
</dbReference>
<dbReference type="InterPro" id="IPR044862">
    <property type="entry name" value="Pro_4_hyd_alph_FE2OG_OXY"/>
</dbReference>
<dbReference type="EMBL" id="BMJC01000003">
    <property type="protein sequence ID" value="GGB07218.1"/>
    <property type="molecule type" value="Genomic_DNA"/>
</dbReference>
<comment type="caution">
    <text evidence="2">The sequence shown here is derived from an EMBL/GenBank/DDBJ whole genome shotgun (WGS) entry which is preliminary data.</text>
</comment>